<dbReference type="HOGENOM" id="CLU_1844602_0_0_1"/>
<sequence length="156" mass="17800">MRKNILPMFFYTLLIFIAFKKVILCSSNTNNENPNIHNEEINKKNESNEASDEEENGSISMDESSIDNILLCRESFTDTEDDLTSSSDSTDEYTYESSAIFNEYTISLEGETYTKYLDRPDKSSSSINKNNVAGNKSRKFKSGSNKENEYNESDTK</sequence>
<feature type="compositionally biased region" description="Basic and acidic residues" evidence="1">
    <location>
        <begin position="144"/>
        <end position="156"/>
    </location>
</feature>
<accession>A0A059EVW7</accession>
<evidence type="ECO:0000313" key="3">
    <source>
        <dbReference type="EMBL" id="KCZ79157.1"/>
    </source>
</evidence>
<dbReference type="EMBL" id="KK365342">
    <property type="protein sequence ID" value="KCZ79158.1"/>
    <property type="molecule type" value="Genomic_DNA"/>
</dbReference>
<feature type="compositionally biased region" description="Basic and acidic residues" evidence="1">
    <location>
        <begin position="37"/>
        <end position="47"/>
    </location>
</feature>
<gene>
    <name evidence="3" type="ORF">H312_03458</name>
    <name evidence="4" type="ORF">H312_03459</name>
</gene>
<feature type="chain" id="PRO_5015026566" evidence="2">
    <location>
        <begin position="26"/>
        <end position="156"/>
    </location>
</feature>
<reference evidence="5" key="1">
    <citation type="submission" date="2013-02" db="EMBL/GenBank/DDBJ databases">
        <authorList>
            <consortium name="The Broad Institute Genome Sequencing Platform"/>
            <person name="Cuomo C."/>
            <person name="Becnel J."/>
            <person name="Sanscrainte N."/>
            <person name="Walker B."/>
            <person name="Young S.K."/>
            <person name="Zeng Q."/>
            <person name="Gargeya S."/>
            <person name="Fitzgerald M."/>
            <person name="Haas B."/>
            <person name="Abouelleil A."/>
            <person name="Alvarado L."/>
            <person name="Arachchi H.M."/>
            <person name="Berlin A.M."/>
            <person name="Chapman S.B."/>
            <person name="Dewar J."/>
            <person name="Goldberg J."/>
            <person name="Griggs A."/>
            <person name="Gujja S."/>
            <person name="Hansen M."/>
            <person name="Howarth C."/>
            <person name="Imamovic A."/>
            <person name="Larimer J."/>
            <person name="McCowan C."/>
            <person name="Murphy C."/>
            <person name="Neiman D."/>
            <person name="Pearson M."/>
            <person name="Priest M."/>
            <person name="Roberts A."/>
            <person name="Saif S."/>
            <person name="Shea T."/>
            <person name="Sisk P."/>
            <person name="Sykes S."/>
            <person name="Wortman J."/>
            <person name="Nusbaum C."/>
            <person name="Birren B."/>
        </authorList>
    </citation>
    <scope>NUCLEOTIDE SEQUENCE [LARGE SCALE GENOMIC DNA]</scope>
    <source>
        <strain evidence="5">PRA339</strain>
    </source>
</reference>
<evidence type="ECO:0000313" key="4">
    <source>
        <dbReference type="EMBL" id="KCZ79158.1"/>
    </source>
</evidence>
<feature type="region of interest" description="Disordered" evidence="1">
    <location>
        <begin position="116"/>
        <end position="156"/>
    </location>
</feature>
<dbReference type="Proteomes" id="UP000030655">
    <property type="component" value="Unassembled WGS sequence"/>
</dbReference>
<feature type="compositionally biased region" description="Polar residues" evidence="1">
    <location>
        <begin position="123"/>
        <end position="134"/>
    </location>
</feature>
<feature type="region of interest" description="Disordered" evidence="1">
    <location>
        <begin position="31"/>
        <end position="64"/>
    </location>
</feature>
<keyword evidence="5" id="KW-1185">Reference proteome</keyword>
<organism evidence="4 5">
    <name type="scientific">Anncaliia algerae PRA339</name>
    <dbReference type="NCBI Taxonomy" id="1288291"/>
    <lineage>
        <taxon>Eukaryota</taxon>
        <taxon>Fungi</taxon>
        <taxon>Fungi incertae sedis</taxon>
        <taxon>Microsporidia</taxon>
        <taxon>Tubulinosematoidea</taxon>
        <taxon>Tubulinosematidae</taxon>
        <taxon>Anncaliia</taxon>
    </lineage>
</organism>
<proteinExistence type="predicted"/>
<dbReference type="VEuPathDB" id="MicrosporidiaDB:H312_03458"/>
<evidence type="ECO:0000256" key="1">
    <source>
        <dbReference type="SAM" id="MobiDB-lite"/>
    </source>
</evidence>
<reference evidence="4 5" key="2">
    <citation type="submission" date="2014-03" db="EMBL/GenBank/DDBJ databases">
        <title>The Genome Sequence of Anncaliia algerae insect isolate PRA339.</title>
        <authorList>
            <consortium name="The Broad Institute Genome Sequencing Platform"/>
            <consortium name="The Broad Institute Genome Sequencing Center for Infectious Disease"/>
            <person name="Cuomo C."/>
            <person name="Becnel J."/>
            <person name="Sanscrainte N."/>
            <person name="Walker B."/>
            <person name="Young S.K."/>
            <person name="Zeng Q."/>
            <person name="Gargeya S."/>
            <person name="Fitzgerald M."/>
            <person name="Haas B."/>
            <person name="Abouelleil A."/>
            <person name="Alvarado L."/>
            <person name="Arachchi H.M."/>
            <person name="Berlin A.M."/>
            <person name="Chapman S.B."/>
            <person name="Dewar J."/>
            <person name="Goldberg J."/>
            <person name="Griggs A."/>
            <person name="Gujja S."/>
            <person name="Hansen M."/>
            <person name="Howarth C."/>
            <person name="Imamovic A."/>
            <person name="Larimer J."/>
            <person name="McCowan C."/>
            <person name="Murphy C."/>
            <person name="Neiman D."/>
            <person name="Pearson M."/>
            <person name="Priest M."/>
            <person name="Roberts A."/>
            <person name="Saif S."/>
            <person name="Shea T."/>
            <person name="Sisk P."/>
            <person name="Sykes S."/>
            <person name="Wortman J."/>
            <person name="Nusbaum C."/>
            <person name="Birren B."/>
        </authorList>
    </citation>
    <scope>NUCLEOTIDE SEQUENCE [LARGE SCALE GENOMIC DNA]</scope>
    <source>
        <strain evidence="4 5">PRA339</strain>
    </source>
</reference>
<name>A0A059EVW7_9MICR</name>
<evidence type="ECO:0000256" key="2">
    <source>
        <dbReference type="SAM" id="SignalP"/>
    </source>
</evidence>
<protein>
    <submittedName>
        <fullName evidence="4">Uncharacterized protein</fullName>
    </submittedName>
</protein>
<dbReference type="VEuPathDB" id="MicrosporidiaDB:H312_03459"/>
<feature type="signal peptide" evidence="2">
    <location>
        <begin position="1"/>
        <end position="25"/>
    </location>
</feature>
<dbReference type="AlphaFoldDB" id="A0A059EVW7"/>
<keyword evidence="2" id="KW-0732">Signal</keyword>
<dbReference type="EMBL" id="KK365342">
    <property type="protein sequence ID" value="KCZ79157.1"/>
    <property type="molecule type" value="Genomic_DNA"/>
</dbReference>
<evidence type="ECO:0000313" key="5">
    <source>
        <dbReference type="Proteomes" id="UP000030655"/>
    </source>
</evidence>